<dbReference type="InterPro" id="IPR004165">
    <property type="entry name" value="CoA_trans_fam_I"/>
</dbReference>
<accession>A0A4Y7R704</accession>
<evidence type="ECO:0000256" key="1">
    <source>
        <dbReference type="ARBA" id="ARBA00007047"/>
    </source>
</evidence>
<dbReference type="PANTHER" id="PTHR43293">
    <property type="entry name" value="ACETATE COA-TRANSFERASE YDIF"/>
    <property type="match status" value="1"/>
</dbReference>
<keyword evidence="2" id="KW-0808">Transferase</keyword>
<dbReference type="EMBL" id="QFGA01000004">
    <property type="protein sequence ID" value="TEB04421.1"/>
    <property type="molecule type" value="Genomic_DNA"/>
</dbReference>
<name>A0A4Y7R704_9FIRM</name>
<dbReference type="Proteomes" id="UP000298324">
    <property type="component" value="Unassembled WGS sequence"/>
</dbReference>
<dbReference type="GO" id="GO:0018730">
    <property type="term" value="F:glutaconate CoA-transferase activity"/>
    <property type="evidence" value="ECO:0007669"/>
    <property type="project" value="UniProtKB-EC"/>
</dbReference>
<reference evidence="2 3" key="1">
    <citation type="journal article" date="2018" name="Environ. Microbiol.">
        <title>Novel energy conservation strategies and behaviour of Pelotomaculum schinkii driving syntrophic propionate catabolism.</title>
        <authorList>
            <person name="Hidalgo-Ahumada C.A.P."/>
            <person name="Nobu M.K."/>
            <person name="Narihiro T."/>
            <person name="Tamaki H."/>
            <person name="Liu W.T."/>
            <person name="Kamagata Y."/>
            <person name="Stams A.J.M."/>
            <person name="Imachi H."/>
            <person name="Sousa D.Z."/>
        </authorList>
    </citation>
    <scope>NUCLEOTIDE SEQUENCE [LARGE SCALE GENOMIC DNA]</scope>
    <source>
        <strain evidence="2 3">HH</strain>
    </source>
</reference>
<evidence type="ECO:0000313" key="3">
    <source>
        <dbReference type="Proteomes" id="UP000298324"/>
    </source>
</evidence>
<dbReference type="Gene3D" id="3.30.30.40">
    <property type="match status" value="1"/>
</dbReference>
<dbReference type="InterPro" id="IPR037171">
    <property type="entry name" value="NagB/RpiA_transferase-like"/>
</dbReference>
<dbReference type="PANTHER" id="PTHR43293:SF3">
    <property type="entry name" value="CHOLESTEROL RING-CLEAVING HYDROLASE IPDB SUBUNIT"/>
    <property type="match status" value="1"/>
</dbReference>
<dbReference type="SUPFAM" id="SSF100950">
    <property type="entry name" value="NagB/RpiA/CoA transferase-like"/>
    <property type="match status" value="1"/>
</dbReference>
<sequence length="330" mass="37405">MPNKLISMQEAVAQYTWDGMQYAHGASLSVGADSLAFGREMVRQGRKNLHVLSHCCAQQLNLLCAAGAVDRIETAFSGLEVYGFPYGLRRAVESGRTVVEDYSNLNFSLRLLAGAMNWPFCPTVSGYGSDQEWRSAFSPEEYPCERKIPEVVDPFTGKTCHVLSPLKPDVAVIHVTMADPDGNAIMLGTEWNRYELSRAAKKVVLQADLIVDTGCMRQYPNLVRIPDVVVDAVVYWPMGVWPQCSTGLYDSDEEHMYYMNSAMKTPEGFAEYKQKYIDSYNTFEEYLEVIGQERINKLQDTTTWYLMDPYRKWIMSDEEIAKLTDGRQRG</sequence>
<evidence type="ECO:0000313" key="2">
    <source>
        <dbReference type="EMBL" id="TEB04421.1"/>
    </source>
</evidence>
<dbReference type="SMART" id="SM00882">
    <property type="entry name" value="CoA_trans"/>
    <property type="match status" value="1"/>
</dbReference>
<dbReference type="AlphaFoldDB" id="A0A4Y7R704"/>
<organism evidence="2 3">
    <name type="scientific">Pelotomaculum schinkii</name>
    <dbReference type="NCBI Taxonomy" id="78350"/>
    <lineage>
        <taxon>Bacteria</taxon>
        <taxon>Bacillati</taxon>
        <taxon>Bacillota</taxon>
        <taxon>Clostridia</taxon>
        <taxon>Eubacteriales</taxon>
        <taxon>Desulfotomaculaceae</taxon>
        <taxon>Pelotomaculum</taxon>
    </lineage>
</organism>
<protein>
    <submittedName>
        <fullName evidence="2">Glutaconate CoA-transferase subunit A</fullName>
        <ecNumber evidence="2">2.8.3.12</ecNumber>
    </submittedName>
</protein>
<comment type="similarity">
    <text evidence="1">Belongs to the 3-oxoacid CoA-transferase subunit B family.</text>
</comment>
<dbReference type="Gene3D" id="3.40.1080.10">
    <property type="entry name" value="Glutaconate Coenzyme A-transferase"/>
    <property type="match status" value="1"/>
</dbReference>
<dbReference type="RefSeq" id="WP_190259537.1">
    <property type="nucleotide sequence ID" value="NZ_QFGA01000004.1"/>
</dbReference>
<gene>
    <name evidence="2" type="primary">gctA_1</name>
    <name evidence="2" type="ORF">Psch_04148</name>
</gene>
<proteinExistence type="inferred from homology"/>
<dbReference type="Pfam" id="PF01144">
    <property type="entry name" value="CoA_trans"/>
    <property type="match status" value="1"/>
</dbReference>
<dbReference type="EC" id="2.8.3.12" evidence="2"/>
<keyword evidence="3" id="KW-1185">Reference proteome</keyword>
<comment type="caution">
    <text evidence="2">The sequence shown here is derived from an EMBL/GenBank/DDBJ whole genome shotgun (WGS) entry which is preliminary data.</text>
</comment>